<gene>
    <name evidence="4" type="ORF">ABGN05_05985</name>
</gene>
<reference evidence="4 5" key="1">
    <citation type="submission" date="2024-05" db="EMBL/GenBank/DDBJ databases">
        <authorList>
            <person name="Jiang F."/>
        </authorList>
    </citation>
    <scope>NUCLEOTIDE SEQUENCE [LARGE SCALE GENOMIC DNA]</scope>
    <source>
        <strain evidence="4 5">LZ166</strain>
    </source>
</reference>
<keyword evidence="5" id="KW-1185">Reference proteome</keyword>
<feature type="compositionally biased region" description="Polar residues" evidence="2">
    <location>
        <begin position="1"/>
        <end position="12"/>
    </location>
</feature>
<evidence type="ECO:0000256" key="2">
    <source>
        <dbReference type="SAM" id="MobiDB-lite"/>
    </source>
</evidence>
<dbReference type="PANTHER" id="PTHR30486">
    <property type="entry name" value="TWITCHING MOTILITY PROTEIN PILT"/>
    <property type="match status" value="1"/>
</dbReference>
<dbReference type="InterPro" id="IPR050921">
    <property type="entry name" value="T4SS_GSP_E_ATPase"/>
</dbReference>
<dbReference type="Gene3D" id="3.30.450.380">
    <property type="match status" value="1"/>
</dbReference>
<dbReference type="RefSeq" id="WP_367953050.1">
    <property type="nucleotide sequence ID" value="NZ_JBDPGJ010000001.1"/>
</dbReference>
<dbReference type="Proteomes" id="UP001556692">
    <property type="component" value="Unassembled WGS sequence"/>
</dbReference>
<evidence type="ECO:0000313" key="5">
    <source>
        <dbReference type="Proteomes" id="UP001556692"/>
    </source>
</evidence>
<comment type="caution">
    <text evidence="4">The sequence shown here is derived from an EMBL/GenBank/DDBJ whole genome shotgun (WGS) entry which is preliminary data.</text>
</comment>
<dbReference type="Gene3D" id="3.40.50.300">
    <property type="entry name" value="P-loop containing nucleotide triphosphate hydrolases"/>
    <property type="match status" value="1"/>
</dbReference>
<dbReference type="InterPro" id="IPR001482">
    <property type="entry name" value="T2SS/T4SS_dom"/>
</dbReference>
<dbReference type="SUPFAM" id="SSF52540">
    <property type="entry name" value="P-loop containing nucleoside triphosphate hydrolases"/>
    <property type="match status" value="1"/>
</dbReference>
<evidence type="ECO:0000256" key="1">
    <source>
        <dbReference type="ARBA" id="ARBA00006611"/>
    </source>
</evidence>
<sequence length="475" mass="52706">MSSRFSALQNRTIPADRKPEAPAAERSKPVVIPTTRKPEPKTDATAAQAKTSNRVVEARSRIHRMLIEEINLVALEKLPRDEMRRQVHDFVSEKTREERMAINVAELDDLVDDIVDEMVGLGPLEPLLKDPTINDILINGHENCFVERHGKLQQIHVPFKDEAHLLRIISKIVAAVGRRVDESSPMVDARMLDGSRFNAAIRPVGVDGPLVSIRKFSKNKLGLHKLVEFGAITQPMAEVLAAAVHARKTTIISGGTGTGKTTMLNALSAFIPEDERLITIEDAAELQLQQPHVARMETRPPNIEGNGEIRQRDLVKNALRMRPDRVILGECRGEEAFDMLQAMNTGHEGSMATIHANTPRDAIGRLEQMLGMTGMPMTVSSIRSQIASALDIIVQLTRLSDGKRKVTSVAEVTGMEGDVIQMQEIFRFVRTATENDGKIVGHFEATGIRPRFLDDLKAMGIEFPGKYFEPGRPQE</sequence>
<feature type="region of interest" description="Disordered" evidence="2">
    <location>
        <begin position="1"/>
        <end position="52"/>
    </location>
</feature>
<dbReference type="InterPro" id="IPR027417">
    <property type="entry name" value="P-loop_NTPase"/>
</dbReference>
<comment type="similarity">
    <text evidence="1">Belongs to the GSP E family.</text>
</comment>
<accession>A0ABV3SEL5</accession>
<dbReference type="CDD" id="cd01130">
    <property type="entry name" value="VirB11-like_ATPase"/>
    <property type="match status" value="1"/>
</dbReference>
<feature type="compositionally biased region" description="Basic and acidic residues" evidence="2">
    <location>
        <begin position="14"/>
        <end position="28"/>
    </location>
</feature>
<dbReference type="PANTHER" id="PTHR30486:SF15">
    <property type="entry name" value="TYPE II_IV SECRETION SYSTEM ATPASE"/>
    <property type="match status" value="1"/>
</dbReference>
<organism evidence="4 5">
    <name type="scientific">Aquibium pacificus</name>
    <dbReference type="NCBI Taxonomy" id="3153579"/>
    <lineage>
        <taxon>Bacteria</taxon>
        <taxon>Pseudomonadati</taxon>
        <taxon>Pseudomonadota</taxon>
        <taxon>Alphaproteobacteria</taxon>
        <taxon>Hyphomicrobiales</taxon>
        <taxon>Phyllobacteriaceae</taxon>
        <taxon>Aquibium</taxon>
    </lineage>
</organism>
<protein>
    <submittedName>
        <fullName evidence="4">CpaF family protein</fullName>
    </submittedName>
</protein>
<evidence type="ECO:0000259" key="3">
    <source>
        <dbReference type="Pfam" id="PF00437"/>
    </source>
</evidence>
<name>A0ABV3SEL5_9HYPH</name>
<evidence type="ECO:0000313" key="4">
    <source>
        <dbReference type="EMBL" id="MEX0405210.1"/>
    </source>
</evidence>
<proteinExistence type="inferred from homology"/>
<dbReference type="EMBL" id="JBDPGJ010000001">
    <property type="protein sequence ID" value="MEX0405210.1"/>
    <property type="molecule type" value="Genomic_DNA"/>
</dbReference>
<dbReference type="Pfam" id="PF00437">
    <property type="entry name" value="T2SSE"/>
    <property type="match status" value="1"/>
</dbReference>
<feature type="domain" description="Bacterial type II secretion system protein E" evidence="3">
    <location>
        <begin position="120"/>
        <end position="405"/>
    </location>
</feature>